<gene>
    <name evidence="3" type="ORF">HINF_LOCUS14278</name>
    <name evidence="1" type="ORF">HINF_LOCUS30901</name>
    <name evidence="4" type="ORF">HINF_LOCUS38594</name>
    <name evidence="2" type="ORF">HINF_LOCUS48789</name>
</gene>
<evidence type="ECO:0000313" key="4">
    <source>
        <dbReference type="EMBL" id="CAL6040941.1"/>
    </source>
</evidence>
<evidence type="ECO:0000313" key="1">
    <source>
        <dbReference type="EMBL" id="CAI9943256.1"/>
    </source>
</evidence>
<dbReference type="Proteomes" id="UP001642409">
    <property type="component" value="Unassembled WGS sequence"/>
</dbReference>
<comment type="caution">
    <text evidence="1">The sequence shown here is derived from an EMBL/GenBank/DDBJ whole genome shotgun (WGS) entry which is preliminary data.</text>
</comment>
<keyword evidence="5" id="KW-1185">Reference proteome</keyword>
<dbReference type="EMBL" id="CATOUU010000937">
    <property type="protein sequence ID" value="CAI9961144.1"/>
    <property type="molecule type" value="Genomic_DNA"/>
</dbReference>
<organism evidence="1">
    <name type="scientific">Hexamita inflata</name>
    <dbReference type="NCBI Taxonomy" id="28002"/>
    <lineage>
        <taxon>Eukaryota</taxon>
        <taxon>Metamonada</taxon>
        <taxon>Diplomonadida</taxon>
        <taxon>Hexamitidae</taxon>
        <taxon>Hexamitinae</taxon>
        <taxon>Hexamita</taxon>
    </lineage>
</organism>
<dbReference type="EMBL" id="CAXDID020000033">
    <property type="protein sequence ID" value="CAL5995826.1"/>
    <property type="molecule type" value="Genomic_DNA"/>
</dbReference>
<sequence length="402" mass="47099">MGSDQSIPQVHFKALTPKLVDTKQEVYWSNVCTLLNKSAYECAMTKQALHINEQIYWTGRVVRVQSGLLHIKMNPSIYEYVHDVELIVDTEIDHSALKNQIINFFGTIISVKDKVTIKYQHTKWYGPKQDERFNSLFKYYEHIGETYNYVQEVATLSWNEFLLDSCPTMFWDMFANFQRNPWIVQLKYDGTEFKSADGQQFQFSQVQSQIKPGIYEVVGQVERFNEQYCIFLAVCTINKIKQFTNEMTISNRITITIDQAQKMKFMLQSGQLVEKQLLLNLEQTSKSYSKQCEQNPEFQQLQKSCTVSQIKMAHALQSDASIDVEDAKQLDEIYEREIRRQLSSNNKKDLGQSLIQNEVKVQQKVDIKIQHFEKLSSIFQGDEAYLEWQKEQQQKELFAVVK</sequence>
<proteinExistence type="predicted"/>
<dbReference type="EMBL" id="CAXDID020000147">
    <property type="protein sequence ID" value="CAL6040941.1"/>
    <property type="molecule type" value="Genomic_DNA"/>
</dbReference>
<evidence type="ECO:0000313" key="2">
    <source>
        <dbReference type="EMBL" id="CAI9961144.1"/>
    </source>
</evidence>
<dbReference type="AlphaFoldDB" id="A0AA86U8R1"/>
<accession>A0AA86U8R1</accession>
<reference evidence="1" key="1">
    <citation type="submission" date="2023-06" db="EMBL/GenBank/DDBJ databases">
        <authorList>
            <person name="Kurt Z."/>
        </authorList>
    </citation>
    <scope>NUCLEOTIDE SEQUENCE</scope>
</reference>
<evidence type="ECO:0000313" key="3">
    <source>
        <dbReference type="EMBL" id="CAL5995826.1"/>
    </source>
</evidence>
<reference evidence="3 5" key="2">
    <citation type="submission" date="2024-07" db="EMBL/GenBank/DDBJ databases">
        <authorList>
            <person name="Akdeniz Z."/>
        </authorList>
    </citation>
    <scope>NUCLEOTIDE SEQUENCE [LARGE SCALE GENOMIC DNA]</scope>
</reference>
<name>A0AA86U8R1_9EUKA</name>
<evidence type="ECO:0000313" key="5">
    <source>
        <dbReference type="Proteomes" id="UP001642409"/>
    </source>
</evidence>
<dbReference type="EMBL" id="CATOUU010000714">
    <property type="protein sequence ID" value="CAI9943256.1"/>
    <property type="molecule type" value="Genomic_DNA"/>
</dbReference>
<protein>
    <submittedName>
        <fullName evidence="1">Uncharacterized protein</fullName>
    </submittedName>
</protein>